<gene>
    <name evidence="4" type="ORF">V1264_015781</name>
</gene>
<keyword evidence="5" id="KW-1185">Reference proteome</keyword>
<dbReference type="Pfam" id="PF03629">
    <property type="entry name" value="SASA"/>
    <property type="match status" value="1"/>
</dbReference>
<evidence type="ECO:0000256" key="1">
    <source>
        <dbReference type="ARBA" id="ARBA00022801"/>
    </source>
</evidence>
<comment type="caution">
    <text evidence="4">The sequence shown here is derived from an EMBL/GenBank/DDBJ whole genome shotgun (WGS) entry which is preliminary data.</text>
</comment>
<dbReference type="PANTHER" id="PTHR22901:SF0">
    <property type="entry name" value="SIALATE O-ACETYLESTERASE"/>
    <property type="match status" value="1"/>
</dbReference>
<dbReference type="InterPro" id="IPR036514">
    <property type="entry name" value="SGNH_hydro_sf"/>
</dbReference>
<sequence>MASACVLIFLLAAFFHQGDCVLKLATNFGDHMVLQRAPQQAVLWGTADTEGDTITAKITGQGSQGTPTTAKVSHGKWKLELPAQTGKGPFTVDVSSSDGHVMLHDVLFGDVWLCSGQSNMYFGFSSVINATAELHHALQFPDIRFTRAKRVQSATPQDTMAFDIPWTGPNSRYIGSSSAVCWLFAEYLHEKLKYPIGLVESSWGGTPVEAWSPPQVFTACAHHNKRGPGAHGVLYNAMIHPLLSTTLYGALWYQGEANSGHPELYGCEISNMVKQWRTQFHQQSLQQTSNSFPFGYVQLAGNAHNSMVGGFPGERWAQTANYGYNPNPAMPKTFMAVAMDLPDFNSPRGTIHPRYKQDVAQRLVLGALNVAYGQKDVVFQGPFPSAFMKGQHTLEIQYDHGHAKLTVRNNKGFEVCCSVSNMTHCDDRHDAWVAALLTKHQTSLVTLGTSRCGTRHVVGVRYEWRTSPCDFKQCSLYDSASGLPAPPYISHDLKPNQGPEIIG</sequence>
<dbReference type="InterPro" id="IPR005181">
    <property type="entry name" value="SASA"/>
</dbReference>
<dbReference type="Proteomes" id="UP001374579">
    <property type="component" value="Unassembled WGS sequence"/>
</dbReference>
<organism evidence="4 5">
    <name type="scientific">Littorina saxatilis</name>
    <dbReference type="NCBI Taxonomy" id="31220"/>
    <lineage>
        <taxon>Eukaryota</taxon>
        <taxon>Metazoa</taxon>
        <taxon>Spiralia</taxon>
        <taxon>Lophotrochozoa</taxon>
        <taxon>Mollusca</taxon>
        <taxon>Gastropoda</taxon>
        <taxon>Caenogastropoda</taxon>
        <taxon>Littorinimorpha</taxon>
        <taxon>Littorinoidea</taxon>
        <taxon>Littorinidae</taxon>
        <taxon>Littorina</taxon>
    </lineage>
</organism>
<evidence type="ECO:0000313" key="5">
    <source>
        <dbReference type="Proteomes" id="UP001374579"/>
    </source>
</evidence>
<keyword evidence="1" id="KW-0378">Hydrolase</keyword>
<evidence type="ECO:0000259" key="3">
    <source>
        <dbReference type="Pfam" id="PF03629"/>
    </source>
</evidence>
<feature type="signal peptide" evidence="2">
    <location>
        <begin position="1"/>
        <end position="20"/>
    </location>
</feature>
<dbReference type="InterPro" id="IPR039329">
    <property type="entry name" value="SIAE"/>
</dbReference>
<reference evidence="4 5" key="1">
    <citation type="submission" date="2024-02" db="EMBL/GenBank/DDBJ databases">
        <title>Chromosome-scale genome assembly of the rough periwinkle Littorina saxatilis.</title>
        <authorList>
            <person name="De Jode A."/>
            <person name="Faria R."/>
            <person name="Formenti G."/>
            <person name="Sims Y."/>
            <person name="Smith T.P."/>
            <person name="Tracey A."/>
            <person name="Wood J.M.D."/>
            <person name="Zagrodzka Z.B."/>
            <person name="Johannesson K."/>
            <person name="Butlin R.K."/>
            <person name="Leder E.H."/>
        </authorList>
    </citation>
    <scope>NUCLEOTIDE SEQUENCE [LARGE SCALE GENOMIC DNA]</scope>
    <source>
        <strain evidence="4">Snail1</strain>
        <tissue evidence="4">Muscle</tissue>
    </source>
</reference>
<dbReference type="PANTHER" id="PTHR22901">
    <property type="entry name" value="SIALATE O-ACETYLESTERASE"/>
    <property type="match status" value="1"/>
</dbReference>
<dbReference type="GO" id="GO:0005975">
    <property type="term" value="P:carbohydrate metabolic process"/>
    <property type="evidence" value="ECO:0007669"/>
    <property type="project" value="TreeGrafter"/>
</dbReference>
<keyword evidence="2" id="KW-0732">Signal</keyword>
<name>A0AAN9BKT3_9CAEN</name>
<feature type="domain" description="Sialate O-acetylesterase" evidence="3">
    <location>
        <begin position="110"/>
        <end position="285"/>
    </location>
</feature>
<feature type="chain" id="PRO_5042983943" description="Sialate O-acetylesterase domain-containing protein" evidence="2">
    <location>
        <begin position="21"/>
        <end position="503"/>
    </location>
</feature>
<dbReference type="SUPFAM" id="SSF52266">
    <property type="entry name" value="SGNH hydrolase"/>
    <property type="match status" value="1"/>
</dbReference>
<evidence type="ECO:0000256" key="2">
    <source>
        <dbReference type="SAM" id="SignalP"/>
    </source>
</evidence>
<evidence type="ECO:0000313" key="4">
    <source>
        <dbReference type="EMBL" id="KAK7107963.1"/>
    </source>
</evidence>
<dbReference type="EMBL" id="JBAMIC010000004">
    <property type="protein sequence ID" value="KAK7107963.1"/>
    <property type="molecule type" value="Genomic_DNA"/>
</dbReference>
<dbReference type="AlphaFoldDB" id="A0AAN9BKT3"/>
<protein>
    <recommendedName>
        <fullName evidence="3">Sialate O-acetylesterase domain-containing protein</fullName>
    </recommendedName>
</protein>
<dbReference type="Gene3D" id="3.40.50.1110">
    <property type="entry name" value="SGNH hydrolase"/>
    <property type="match status" value="1"/>
</dbReference>
<dbReference type="GO" id="GO:0001681">
    <property type="term" value="F:sialate O-acetylesterase activity"/>
    <property type="evidence" value="ECO:0007669"/>
    <property type="project" value="InterPro"/>
</dbReference>
<proteinExistence type="predicted"/>
<accession>A0AAN9BKT3</accession>